<keyword evidence="6" id="KW-1185">Reference proteome</keyword>
<dbReference type="PRINTS" id="PR00332">
    <property type="entry name" value="HISTRIAD"/>
</dbReference>
<dbReference type="AlphaFoldDB" id="A0A097SS33"/>
<reference evidence="5 6" key="1">
    <citation type="journal article" date="2014" name="PLoS ONE">
        <title>An emerging Mycoplasma associated with trichomoniasis, vaginal infection and disease.</title>
        <authorList>
            <consortium name="Vaginal Microbiome Consortium"/>
            <person name="Fettweis J.M."/>
            <person name="Serrano M.G."/>
            <person name="Huang B."/>
            <person name="Brooks J.P."/>
            <person name="Glascock A.L."/>
            <person name="Sheth N.U."/>
            <person name="Strauss J.F.III."/>
            <person name="Jefferson K.K."/>
            <person name="Buck G.A."/>
        </authorList>
    </citation>
    <scope>NUCLEOTIDE SEQUENCE [LARGE SCALE GENOMIC DNA]</scope>
    <source>
        <strain evidence="5 6">VCU_M1</strain>
    </source>
</reference>
<dbReference type="InterPro" id="IPR019808">
    <property type="entry name" value="Histidine_triad_CS"/>
</dbReference>
<evidence type="ECO:0000313" key="6">
    <source>
        <dbReference type="Proteomes" id="UP000030066"/>
    </source>
</evidence>
<evidence type="ECO:0000256" key="1">
    <source>
        <dbReference type="PIRSR" id="PIRSR601310-1"/>
    </source>
</evidence>
<evidence type="ECO:0000313" key="5">
    <source>
        <dbReference type="EMBL" id="AIV03412.1"/>
    </source>
</evidence>
<dbReference type="KEGG" id="mgj:MGM1_0250"/>
<evidence type="ECO:0000259" key="4">
    <source>
        <dbReference type="PROSITE" id="PS51084"/>
    </source>
</evidence>
<accession>A0A097SS33</accession>
<dbReference type="EMBL" id="CP007711">
    <property type="protein sequence ID" value="AIV03412.1"/>
    <property type="molecule type" value="Genomic_DNA"/>
</dbReference>
<dbReference type="HOGENOM" id="CLU_056776_3_2_14"/>
<dbReference type="PROSITE" id="PS51084">
    <property type="entry name" value="HIT_2"/>
    <property type="match status" value="1"/>
</dbReference>
<gene>
    <name evidence="5" type="primary">hit</name>
    <name evidence="5" type="ORF">MGM1_0250</name>
</gene>
<dbReference type="SUPFAM" id="SSF54197">
    <property type="entry name" value="HIT-like"/>
    <property type="match status" value="1"/>
</dbReference>
<dbReference type="InterPro" id="IPR036265">
    <property type="entry name" value="HIT-like_sf"/>
</dbReference>
<feature type="active site" description="Tele-AMP-histidine intermediate" evidence="1">
    <location>
        <position position="100"/>
    </location>
</feature>
<feature type="short sequence motif" description="Histidine triad motif" evidence="2 3">
    <location>
        <begin position="98"/>
        <end position="102"/>
    </location>
</feature>
<dbReference type="eggNOG" id="COG0537">
    <property type="taxonomic scope" value="Bacteria"/>
</dbReference>
<dbReference type="PANTHER" id="PTHR46648">
    <property type="entry name" value="HIT FAMILY PROTEIN 1"/>
    <property type="match status" value="1"/>
</dbReference>
<evidence type="ECO:0000256" key="3">
    <source>
        <dbReference type="PROSITE-ProRule" id="PRU00464"/>
    </source>
</evidence>
<name>A0A097SS33_9BACT</name>
<dbReference type="Pfam" id="PF01230">
    <property type="entry name" value="HIT"/>
    <property type="match status" value="1"/>
</dbReference>
<dbReference type="Proteomes" id="UP000030066">
    <property type="component" value="Chromosome"/>
</dbReference>
<feature type="domain" description="HIT" evidence="4">
    <location>
        <begin position="5"/>
        <end position="113"/>
    </location>
</feature>
<sequence length="136" mass="15112">MANCVFCGIVEKKIPARIVAKNEHALAFLDISPISDGHTVVISKQHYLNFSSTPDEVLASMASLCKVVANKINNSKLKPWGFNYLSNEGNVAGQAVMHIHMHVIPKYGRNEGFVFTTKNHNVNKNLDKVYEIIMNA</sequence>
<dbReference type="PROSITE" id="PS00892">
    <property type="entry name" value="HIT_1"/>
    <property type="match status" value="1"/>
</dbReference>
<dbReference type="PANTHER" id="PTHR46648:SF1">
    <property type="entry name" value="ADENOSINE 5'-MONOPHOSPHORAMIDASE HNT1"/>
    <property type="match status" value="1"/>
</dbReference>
<evidence type="ECO:0000256" key="2">
    <source>
        <dbReference type="PIRSR" id="PIRSR601310-3"/>
    </source>
</evidence>
<dbReference type="GO" id="GO:0003824">
    <property type="term" value="F:catalytic activity"/>
    <property type="evidence" value="ECO:0007669"/>
    <property type="project" value="InterPro"/>
</dbReference>
<dbReference type="InterPro" id="IPR011146">
    <property type="entry name" value="HIT-like"/>
</dbReference>
<organism evidence="5 6">
    <name type="scientific">Candidatus Malacoplasma girerdii</name>
    <dbReference type="NCBI Taxonomy" id="1318617"/>
    <lineage>
        <taxon>Bacteria</taxon>
        <taxon>Bacillati</taxon>
        <taxon>Mycoplasmatota</taxon>
        <taxon>Mycoplasmoidales</taxon>
        <taxon>Mycoplasmoidaceae</taxon>
        <taxon>Malacoplasma</taxon>
    </lineage>
</organism>
<dbReference type="GO" id="GO:0009117">
    <property type="term" value="P:nucleotide metabolic process"/>
    <property type="evidence" value="ECO:0007669"/>
    <property type="project" value="TreeGrafter"/>
</dbReference>
<proteinExistence type="predicted"/>
<protein>
    <submittedName>
        <fullName evidence="5">Histidine triad protein HIT</fullName>
    </submittedName>
</protein>
<dbReference type="STRING" id="1318617.MGM1_0250"/>
<dbReference type="InterPro" id="IPR001310">
    <property type="entry name" value="Histidine_triad_HIT"/>
</dbReference>
<dbReference type="Gene3D" id="3.30.428.10">
    <property type="entry name" value="HIT-like"/>
    <property type="match status" value="1"/>
</dbReference>